<reference evidence="2" key="1">
    <citation type="journal article" date="2021" name="Genome Biol. Evol.">
        <title>A High-Quality Reference Genome for a Parasitic Bivalve with Doubly Uniparental Inheritance (Bivalvia: Unionida).</title>
        <authorList>
            <person name="Smith C.H."/>
        </authorList>
    </citation>
    <scope>NUCLEOTIDE SEQUENCE</scope>
    <source>
        <strain evidence="2">CHS0354</strain>
    </source>
</reference>
<evidence type="ECO:0000313" key="3">
    <source>
        <dbReference type="Proteomes" id="UP001195483"/>
    </source>
</evidence>
<proteinExistence type="predicted"/>
<dbReference type="Proteomes" id="UP001195483">
    <property type="component" value="Unassembled WGS sequence"/>
</dbReference>
<gene>
    <name evidence="2" type="ORF">CHS0354_036594</name>
</gene>
<dbReference type="EMBL" id="JAEAOA010002143">
    <property type="protein sequence ID" value="KAK3609353.1"/>
    <property type="molecule type" value="Genomic_DNA"/>
</dbReference>
<feature type="signal peptide" evidence="1">
    <location>
        <begin position="1"/>
        <end position="23"/>
    </location>
</feature>
<feature type="non-terminal residue" evidence="2">
    <location>
        <position position="1"/>
    </location>
</feature>
<reference evidence="2" key="2">
    <citation type="journal article" date="2021" name="Genome Biol. Evol.">
        <title>Developing a high-quality reference genome for a parasitic bivalve with doubly uniparental inheritance (Bivalvia: Unionida).</title>
        <authorList>
            <person name="Smith C.H."/>
        </authorList>
    </citation>
    <scope>NUCLEOTIDE SEQUENCE</scope>
    <source>
        <strain evidence="2">CHS0354</strain>
        <tissue evidence="2">Mantle</tissue>
    </source>
</reference>
<evidence type="ECO:0000313" key="2">
    <source>
        <dbReference type="EMBL" id="KAK3609353.1"/>
    </source>
</evidence>
<feature type="chain" id="PRO_5042279133" evidence="1">
    <location>
        <begin position="24"/>
        <end position="442"/>
    </location>
</feature>
<dbReference type="SUPFAM" id="SSF49899">
    <property type="entry name" value="Concanavalin A-like lectins/glucanases"/>
    <property type="match status" value="1"/>
</dbReference>
<dbReference type="PANTHER" id="PTHR44444:SF6">
    <property type="entry name" value="LAMININ G DOMAIN-CONTAINING PROTEIN"/>
    <property type="match status" value="1"/>
</dbReference>
<dbReference type="InterPro" id="IPR042756">
    <property type="entry name" value="Sel-1L3"/>
</dbReference>
<accession>A0AAE0TGR2</accession>
<name>A0AAE0TGR2_9BIVA</name>
<organism evidence="2 3">
    <name type="scientific">Potamilus streckersoni</name>
    <dbReference type="NCBI Taxonomy" id="2493646"/>
    <lineage>
        <taxon>Eukaryota</taxon>
        <taxon>Metazoa</taxon>
        <taxon>Spiralia</taxon>
        <taxon>Lophotrochozoa</taxon>
        <taxon>Mollusca</taxon>
        <taxon>Bivalvia</taxon>
        <taxon>Autobranchia</taxon>
        <taxon>Heteroconchia</taxon>
        <taxon>Palaeoheterodonta</taxon>
        <taxon>Unionida</taxon>
        <taxon>Unionoidea</taxon>
        <taxon>Unionidae</taxon>
        <taxon>Ambleminae</taxon>
        <taxon>Lampsilini</taxon>
        <taxon>Potamilus</taxon>
    </lineage>
</organism>
<sequence length="442" mass="52079">MESRVMFTVSQLLAGICLSLVTSMDLPKGPKVLSMVIDAEFHGQESIQILNPPTVFQNYQWLQVLHLCSRERIVGVELVTDFEDKKNMKIFQKVWRCRERTDNEKWKHVRLKVVPSVAYNYNYFNRQTNVAINTKLRAWMLDPEIWNWSRKTHDSYHRSNIKVSYDLEILPPFSRPFLTYPSRCEAWSFFMLAIKSSRYIPQCQKEPVIVEAVQYPAVMNGLPYGIIKVFPPYSDKNLEARRIASRTHPKFTVSIWLYVLEYCTNPHSGLCSIMHHYTWRGSYLTPLLFLTNEGKIHVQVNFVNNQSSAALTFFNIPLHKWCRLVLMFSGRTWKLVVNYGEKFSQTLDTSFRFAEDIYLDDTEGLFTFGGAESTPSFRGYIGQATFYRNKYLEHHQIPYPSPYHPMFELKLSRREEKCAAYLQWMNHRTHVSRNQLEQTLRK</sequence>
<dbReference type="InterPro" id="IPR013320">
    <property type="entry name" value="ConA-like_dom_sf"/>
</dbReference>
<dbReference type="PANTHER" id="PTHR44444">
    <property type="entry name" value="PROTEIN SEL-1 HOMOLOG 3"/>
    <property type="match status" value="1"/>
</dbReference>
<comment type="caution">
    <text evidence="2">The sequence shown here is derived from an EMBL/GenBank/DDBJ whole genome shotgun (WGS) entry which is preliminary data.</text>
</comment>
<dbReference type="AlphaFoldDB" id="A0AAE0TGR2"/>
<reference evidence="2" key="3">
    <citation type="submission" date="2023-05" db="EMBL/GenBank/DDBJ databases">
        <authorList>
            <person name="Smith C.H."/>
        </authorList>
    </citation>
    <scope>NUCLEOTIDE SEQUENCE</scope>
    <source>
        <strain evidence="2">CHS0354</strain>
        <tissue evidence="2">Mantle</tissue>
    </source>
</reference>
<protein>
    <submittedName>
        <fullName evidence="2">Uncharacterized protein</fullName>
    </submittedName>
</protein>
<dbReference type="Gene3D" id="2.60.120.200">
    <property type="match status" value="1"/>
</dbReference>
<evidence type="ECO:0000256" key="1">
    <source>
        <dbReference type="SAM" id="SignalP"/>
    </source>
</evidence>
<keyword evidence="1" id="KW-0732">Signal</keyword>
<keyword evidence="3" id="KW-1185">Reference proteome</keyword>